<feature type="region of interest" description="Disordered" evidence="2">
    <location>
        <begin position="260"/>
        <end position="304"/>
    </location>
</feature>
<proteinExistence type="inferred from homology"/>
<name>A0AAN8ZFK4_9MAGN</name>
<dbReference type="AlphaFoldDB" id="A0AAN8ZFK4"/>
<dbReference type="InterPro" id="IPR046431">
    <property type="entry name" value="FAF_dom"/>
</dbReference>
<feature type="compositionally biased region" description="Basic and acidic residues" evidence="2">
    <location>
        <begin position="93"/>
        <end position="114"/>
    </location>
</feature>
<keyword evidence="5" id="KW-1185">Reference proteome</keyword>
<evidence type="ECO:0000256" key="2">
    <source>
        <dbReference type="SAM" id="MobiDB-lite"/>
    </source>
</evidence>
<feature type="domain" description="FAF" evidence="3">
    <location>
        <begin position="202"/>
        <end position="254"/>
    </location>
</feature>
<dbReference type="PANTHER" id="PTHR33155:SF9">
    <property type="entry name" value="FANTASTIC FOUR-LIKE PROTEIN (DUF3049)"/>
    <property type="match status" value="1"/>
</dbReference>
<dbReference type="Pfam" id="PF11250">
    <property type="entry name" value="FAF"/>
    <property type="match status" value="1"/>
</dbReference>
<comment type="similarity">
    <text evidence="1">Belongs to the fantastic four family.</text>
</comment>
<dbReference type="Proteomes" id="UP001370490">
    <property type="component" value="Unassembled WGS sequence"/>
</dbReference>
<feature type="compositionally biased region" description="Low complexity" evidence="2">
    <location>
        <begin position="54"/>
        <end position="88"/>
    </location>
</feature>
<evidence type="ECO:0000313" key="5">
    <source>
        <dbReference type="Proteomes" id="UP001370490"/>
    </source>
</evidence>
<dbReference type="InterPro" id="IPR021410">
    <property type="entry name" value="FAF"/>
</dbReference>
<protein>
    <submittedName>
        <fullName evidence="4">Fantastic Four domain</fullName>
    </submittedName>
</protein>
<evidence type="ECO:0000313" key="4">
    <source>
        <dbReference type="EMBL" id="KAK6936226.1"/>
    </source>
</evidence>
<evidence type="ECO:0000259" key="3">
    <source>
        <dbReference type="Pfam" id="PF11250"/>
    </source>
</evidence>
<feature type="compositionally biased region" description="Acidic residues" evidence="2">
    <location>
        <begin position="260"/>
        <end position="298"/>
    </location>
</feature>
<organism evidence="4 5">
    <name type="scientific">Dillenia turbinata</name>
    <dbReference type="NCBI Taxonomy" id="194707"/>
    <lineage>
        <taxon>Eukaryota</taxon>
        <taxon>Viridiplantae</taxon>
        <taxon>Streptophyta</taxon>
        <taxon>Embryophyta</taxon>
        <taxon>Tracheophyta</taxon>
        <taxon>Spermatophyta</taxon>
        <taxon>Magnoliopsida</taxon>
        <taxon>eudicotyledons</taxon>
        <taxon>Gunneridae</taxon>
        <taxon>Pentapetalae</taxon>
        <taxon>Dilleniales</taxon>
        <taxon>Dilleniaceae</taxon>
        <taxon>Dillenia</taxon>
    </lineage>
</organism>
<comment type="caution">
    <text evidence="4">The sequence shown here is derived from an EMBL/GenBank/DDBJ whole genome shotgun (WGS) entry which is preliminary data.</text>
</comment>
<sequence>MAACGSFKHIFENPLPESPSLIEALSTWNQIQPSKSVCQSSFTEIFGELHFQESPHSSSTSSSFSSPFPPSSSSSSLPSSSLSSSSSPLTELNPHKKLDNKNKNEHSEDNEIEKSLSVNSFTKKSNRGSSHRSSDSFSSMNSESLQLCTEGLGFESSDDVEEFTSDITTDCLNQEEKTGCIKASSSQSLGGFKRVRTTSGVFPPPISCIGRTGKPWVCFRSYRQDGRFVLKEIRIPTQEFLHACRENGRLKLQFVQPGEETLEEEEEGEELDDVQEVDEEGEEESEDDDAERNADEEELKIKNEIEINEVHNKV</sequence>
<evidence type="ECO:0000256" key="1">
    <source>
        <dbReference type="ARBA" id="ARBA00008690"/>
    </source>
</evidence>
<dbReference type="PANTHER" id="PTHR33155">
    <property type="entry name" value="FANTASTIC FOUR-LIKE PROTEIN (DUF3049)"/>
    <property type="match status" value="1"/>
</dbReference>
<gene>
    <name evidence="4" type="ORF">RJ641_033256</name>
</gene>
<accession>A0AAN8ZFK4</accession>
<dbReference type="EMBL" id="JBAMMX010000007">
    <property type="protein sequence ID" value="KAK6936226.1"/>
    <property type="molecule type" value="Genomic_DNA"/>
</dbReference>
<feature type="region of interest" description="Disordered" evidence="2">
    <location>
        <begin position="53"/>
        <end position="139"/>
    </location>
</feature>
<reference evidence="4 5" key="1">
    <citation type="submission" date="2023-12" db="EMBL/GenBank/DDBJ databases">
        <title>A high-quality genome assembly for Dillenia turbinata (Dilleniales).</title>
        <authorList>
            <person name="Chanderbali A."/>
        </authorList>
    </citation>
    <scope>NUCLEOTIDE SEQUENCE [LARGE SCALE GENOMIC DNA]</scope>
    <source>
        <strain evidence="4">LSX21</strain>
        <tissue evidence="4">Leaf</tissue>
    </source>
</reference>